<feature type="domain" description="Solute-binding protein family 3/N-terminal" evidence="5">
    <location>
        <begin position="72"/>
        <end position="309"/>
    </location>
</feature>
<keyword evidence="3 4" id="KW-0732">Signal</keyword>
<reference evidence="6 7" key="1">
    <citation type="submission" date="2021-10" db="EMBL/GenBank/DDBJ databases">
        <title>Anaerobic single-cell dispensing facilitates the cultivation of human gut bacteria.</title>
        <authorList>
            <person name="Afrizal A."/>
        </authorList>
    </citation>
    <scope>NUCLEOTIDE SEQUENCE [LARGE SCALE GENOMIC DNA]</scope>
    <source>
        <strain evidence="6 7">CLA-AA-H273</strain>
    </source>
</reference>
<dbReference type="GO" id="GO:0006865">
    <property type="term" value="P:amino acid transport"/>
    <property type="evidence" value="ECO:0007669"/>
    <property type="project" value="TreeGrafter"/>
</dbReference>
<dbReference type="SUPFAM" id="SSF53850">
    <property type="entry name" value="Periplasmic binding protein-like II"/>
    <property type="match status" value="1"/>
</dbReference>
<dbReference type="GO" id="GO:0030288">
    <property type="term" value="C:outer membrane-bounded periplasmic space"/>
    <property type="evidence" value="ECO:0007669"/>
    <property type="project" value="TreeGrafter"/>
</dbReference>
<keyword evidence="7" id="KW-1185">Reference proteome</keyword>
<dbReference type="EMBL" id="JAJEPV010000003">
    <property type="protein sequence ID" value="MCC2118393.1"/>
    <property type="molecule type" value="Genomic_DNA"/>
</dbReference>
<feature type="chain" id="PRO_5042246466" evidence="4">
    <location>
        <begin position="23"/>
        <end position="309"/>
    </location>
</feature>
<dbReference type="InterPro" id="IPR051455">
    <property type="entry name" value="Bact_solute-bind_prot3"/>
</dbReference>
<dbReference type="Pfam" id="PF00497">
    <property type="entry name" value="SBP_bac_3"/>
    <property type="match status" value="1"/>
</dbReference>
<comment type="similarity">
    <text evidence="1">Belongs to the bacterial solute-binding protein 3 family.</text>
</comment>
<dbReference type="RefSeq" id="WP_227732196.1">
    <property type="nucleotide sequence ID" value="NZ_JAJEPV010000003.1"/>
</dbReference>
<dbReference type="Proteomes" id="UP001197795">
    <property type="component" value="Unassembled WGS sequence"/>
</dbReference>
<evidence type="ECO:0000313" key="7">
    <source>
        <dbReference type="Proteomes" id="UP001197795"/>
    </source>
</evidence>
<comment type="caution">
    <text evidence="6">The sequence shown here is derived from an EMBL/GenBank/DDBJ whole genome shotgun (WGS) entry which is preliminary data.</text>
</comment>
<dbReference type="PROSITE" id="PS51257">
    <property type="entry name" value="PROKAR_LIPOPROTEIN"/>
    <property type="match status" value="1"/>
</dbReference>
<organism evidence="6 7">
    <name type="scientific">Waltera acetigignens</name>
    <dbReference type="NCBI Taxonomy" id="2981769"/>
    <lineage>
        <taxon>Bacteria</taxon>
        <taxon>Bacillati</taxon>
        <taxon>Bacillota</taxon>
        <taxon>Clostridia</taxon>
        <taxon>Lachnospirales</taxon>
        <taxon>Lachnospiraceae</taxon>
        <taxon>Waltera</taxon>
    </lineage>
</organism>
<evidence type="ECO:0000313" key="6">
    <source>
        <dbReference type="EMBL" id="MCC2118393.1"/>
    </source>
</evidence>
<dbReference type="SMART" id="SM00062">
    <property type="entry name" value="PBPb"/>
    <property type="match status" value="1"/>
</dbReference>
<gene>
    <name evidence="6" type="ORF">LKD75_02105</name>
</gene>
<proteinExistence type="inferred from homology"/>
<keyword evidence="2" id="KW-0813">Transport</keyword>
<accession>A0AAE3D5I4</accession>
<sequence length="309" mass="32265">MKNLRKWTALAAVMAMTATLFTGCGSADAPASEATAPAAESTAAATTETGAEAPAADGELAADVQAIVDRGVLRVGVKNAVVGFGFQDTLTGEYSGLEISLAEKIAESLGVDVEFTAVTAATRTELLDSGDIDCVLATFTITDERKQSWDFSTPYFTDYVTVLVEDKSGISSLADLVDKKVGVSSGSTSAKALVKAMIDAGLIDGSGFDADTFDPALWTTGISFQQYDDYPAISTALSAGEVDAFCVDKSILAIYKTDGRSYIDDKFSPQEYGVATTKGSGFSAYVDELVQGWLADGTIDSLITENGLE</sequence>
<evidence type="ECO:0000256" key="3">
    <source>
        <dbReference type="ARBA" id="ARBA00022729"/>
    </source>
</evidence>
<evidence type="ECO:0000259" key="5">
    <source>
        <dbReference type="SMART" id="SM00062"/>
    </source>
</evidence>
<name>A0AAE3D5I4_9FIRM</name>
<dbReference type="PANTHER" id="PTHR30085:SF6">
    <property type="entry name" value="ABC TRANSPORTER GLUTAMINE-BINDING PROTEIN GLNH"/>
    <property type="match status" value="1"/>
</dbReference>
<dbReference type="Gene3D" id="3.40.190.10">
    <property type="entry name" value="Periplasmic binding protein-like II"/>
    <property type="match status" value="2"/>
</dbReference>
<protein>
    <submittedName>
        <fullName evidence="6">Transporter substrate-binding domain-containing protein</fullName>
    </submittedName>
</protein>
<dbReference type="AlphaFoldDB" id="A0AAE3D5I4"/>
<evidence type="ECO:0000256" key="1">
    <source>
        <dbReference type="ARBA" id="ARBA00010333"/>
    </source>
</evidence>
<dbReference type="GO" id="GO:0005576">
    <property type="term" value="C:extracellular region"/>
    <property type="evidence" value="ECO:0007669"/>
    <property type="project" value="TreeGrafter"/>
</dbReference>
<evidence type="ECO:0000256" key="2">
    <source>
        <dbReference type="ARBA" id="ARBA00022448"/>
    </source>
</evidence>
<feature type="signal peptide" evidence="4">
    <location>
        <begin position="1"/>
        <end position="22"/>
    </location>
</feature>
<dbReference type="InterPro" id="IPR001638">
    <property type="entry name" value="Solute-binding_3/MltF_N"/>
</dbReference>
<evidence type="ECO:0000256" key="4">
    <source>
        <dbReference type="SAM" id="SignalP"/>
    </source>
</evidence>
<dbReference type="PANTHER" id="PTHR30085">
    <property type="entry name" value="AMINO ACID ABC TRANSPORTER PERMEASE"/>
    <property type="match status" value="1"/>
</dbReference>